<dbReference type="EMBL" id="CAJJDM010000038">
    <property type="protein sequence ID" value="CAD8066605.1"/>
    <property type="molecule type" value="Genomic_DNA"/>
</dbReference>
<dbReference type="GO" id="GO:0005829">
    <property type="term" value="C:cytosol"/>
    <property type="evidence" value="ECO:0007669"/>
    <property type="project" value="GOC"/>
</dbReference>
<evidence type="ECO:0000313" key="8">
    <source>
        <dbReference type="EMBL" id="CAD8066605.1"/>
    </source>
</evidence>
<dbReference type="PANTHER" id="PTHR14190">
    <property type="entry name" value="SUPPRESSOR OF ACTIN MUTATIONS 2/VACUOLAR PROTEIN SORTING 52"/>
    <property type="match status" value="1"/>
</dbReference>
<proteinExistence type="inferred from homology"/>
<dbReference type="InterPro" id="IPR007258">
    <property type="entry name" value="Vps52"/>
</dbReference>
<comment type="similarity">
    <text evidence="2">Belongs to the VPS52 family.</text>
</comment>
<evidence type="ECO:0000313" key="9">
    <source>
        <dbReference type="Proteomes" id="UP000688137"/>
    </source>
</evidence>
<evidence type="ECO:0000259" key="7">
    <source>
        <dbReference type="Pfam" id="PF20655"/>
    </source>
</evidence>
<comment type="caution">
    <text evidence="8">The sequence shown here is derived from an EMBL/GenBank/DDBJ whole genome shotgun (WGS) entry which is preliminary data.</text>
</comment>
<dbReference type="GO" id="GO:0015031">
    <property type="term" value="P:protein transport"/>
    <property type="evidence" value="ECO:0007669"/>
    <property type="project" value="UniProtKB-KW"/>
</dbReference>
<evidence type="ECO:0000259" key="6">
    <source>
        <dbReference type="Pfam" id="PF04129"/>
    </source>
</evidence>
<evidence type="ECO:0000256" key="3">
    <source>
        <dbReference type="ARBA" id="ARBA00022448"/>
    </source>
</evidence>
<dbReference type="GO" id="GO:0019905">
    <property type="term" value="F:syntaxin binding"/>
    <property type="evidence" value="ECO:0007669"/>
    <property type="project" value="TreeGrafter"/>
</dbReference>
<evidence type="ECO:0000256" key="2">
    <source>
        <dbReference type="ARBA" id="ARBA00008180"/>
    </source>
</evidence>
<feature type="domain" description="Vps52 C-terminal" evidence="7">
    <location>
        <begin position="250"/>
        <end position="549"/>
    </location>
</feature>
<dbReference type="Pfam" id="PF20655">
    <property type="entry name" value="Vps52_C"/>
    <property type="match status" value="1"/>
</dbReference>
<dbReference type="GO" id="GO:0042147">
    <property type="term" value="P:retrograde transport, endosome to Golgi"/>
    <property type="evidence" value="ECO:0007669"/>
    <property type="project" value="TreeGrafter"/>
</dbReference>
<evidence type="ECO:0000256" key="1">
    <source>
        <dbReference type="ARBA" id="ARBA00004601"/>
    </source>
</evidence>
<dbReference type="PANTHER" id="PTHR14190:SF7">
    <property type="entry name" value="VACUOLAR PROTEIN SORTING-ASSOCIATED PROTEIN 52 HOMOLOG"/>
    <property type="match status" value="1"/>
</dbReference>
<accession>A0A8S1LJN5</accession>
<dbReference type="GO" id="GO:0006896">
    <property type="term" value="P:Golgi to vacuole transport"/>
    <property type="evidence" value="ECO:0007669"/>
    <property type="project" value="TreeGrafter"/>
</dbReference>
<sequence>MSQQQQNLSSFLEHNLDPITSRYIMGKYLMMDGGEQSLDLRHMCDNVKLEMQLIEKEAAYDYLKVEKEMYELDNEIEKSDAILGELENVLLNFKDYLNDIKSEMTQLQERSVKMNTSLTNRKALSQILSSFVDQAVLDPSLIDNICSKEINDQYVEYIRILCSKLEYLKNTELTDANAVKNLGPELIKLKNTACKRVREFMIDKLNQLKKPKINIQQYQIQELVKYKIFTEFMKDHYLDIYVELCNLYTDAMSKLYLSNMKIYVAEIHKLTIDVYLRNDLIVPDSQQNYRPQLNLRNVVGLTIENRSIFQLMNRDQILQFMDEEPLLHTQLNQKNQKILIEQYFKTINKVLIDTVLHEDRFSQDFFSLKPDQNRLIFSGVFKNTIQFVLDHLKQTVSIFDIYAFLLIILLNERFQKHMHSKNSHVLDFYFEQVNMILWPKFEQVFDTHIQSIQSTNVRLYRSLEKYYGFRSFVMRYIDLTLSLYKLYAYFEDNKMIVSRINQLRLRYFDLIKRTGAEFEIEIDRITYTLSVYEMIVSAYNTTQMTTYKKEFSEETLFLEKETNKFSEKLIEIYLKELFGNLVDFIQKYAKEESELELNLYDNKQQSEIRVVEKVQNINQVDNKKLIENISQDVNLSWNKRVDVFRLECEKHFQGTNLMKSLLKKFLQTFMAYYNAFYKYAKTNHPMYVANLTQVTTIMKEIKAIQTKYNM</sequence>
<keyword evidence="9" id="KW-1185">Reference proteome</keyword>
<dbReference type="OMA" id="VFRLECE"/>
<organism evidence="8 9">
    <name type="scientific">Paramecium primaurelia</name>
    <dbReference type="NCBI Taxonomy" id="5886"/>
    <lineage>
        <taxon>Eukaryota</taxon>
        <taxon>Sar</taxon>
        <taxon>Alveolata</taxon>
        <taxon>Ciliophora</taxon>
        <taxon>Intramacronucleata</taxon>
        <taxon>Oligohymenophorea</taxon>
        <taxon>Peniculida</taxon>
        <taxon>Parameciidae</taxon>
        <taxon>Paramecium</taxon>
    </lineage>
</organism>
<gene>
    <name evidence="8" type="ORF">PPRIM_AZ9-3.1.T0390193</name>
</gene>
<keyword evidence="4" id="KW-0653">Protein transport</keyword>
<feature type="domain" description="Vps52 coiled-coil" evidence="6">
    <location>
        <begin position="61"/>
        <end position="233"/>
    </location>
</feature>
<dbReference type="Proteomes" id="UP000688137">
    <property type="component" value="Unassembled WGS sequence"/>
</dbReference>
<protein>
    <submittedName>
        <fullName evidence="8">Uncharacterized protein</fullName>
    </submittedName>
</protein>
<dbReference type="GO" id="GO:0032456">
    <property type="term" value="P:endocytic recycling"/>
    <property type="evidence" value="ECO:0007669"/>
    <property type="project" value="TreeGrafter"/>
</dbReference>
<dbReference type="Pfam" id="PF04129">
    <property type="entry name" value="Vps52_CC"/>
    <property type="match status" value="1"/>
</dbReference>
<name>A0A8S1LJN5_PARPR</name>
<reference evidence="8" key="1">
    <citation type="submission" date="2021-01" db="EMBL/GenBank/DDBJ databases">
        <authorList>
            <consortium name="Genoscope - CEA"/>
            <person name="William W."/>
        </authorList>
    </citation>
    <scope>NUCLEOTIDE SEQUENCE</scope>
</reference>
<keyword evidence="3" id="KW-0813">Transport</keyword>
<keyword evidence="5" id="KW-0333">Golgi apparatus</keyword>
<dbReference type="InterPro" id="IPR048319">
    <property type="entry name" value="Vps52_CC"/>
</dbReference>
<dbReference type="InterPro" id="IPR048361">
    <property type="entry name" value="Vps52_C"/>
</dbReference>
<evidence type="ECO:0000256" key="5">
    <source>
        <dbReference type="ARBA" id="ARBA00023034"/>
    </source>
</evidence>
<dbReference type="GO" id="GO:0000938">
    <property type="term" value="C:GARP complex"/>
    <property type="evidence" value="ECO:0007669"/>
    <property type="project" value="TreeGrafter"/>
</dbReference>
<evidence type="ECO:0000256" key="4">
    <source>
        <dbReference type="ARBA" id="ARBA00022927"/>
    </source>
</evidence>
<dbReference type="AlphaFoldDB" id="A0A8S1LJN5"/>
<comment type="subcellular location">
    <subcellularLocation>
        <location evidence="1">Golgi apparatus</location>
        <location evidence="1">trans-Golgi network</location>
    </subcellularLocation>
</comment>